<evidence type="ECO:0000313" key="1">
    <source>
        <dbReference type="EMBL" id="MBL0886007.1"/>
    </source>
</evidence>
<sequence>MKLTKFGHACVRLERDGRAVVIDPGALTPEPEALAGAQAVLVTHQHFDHFDPERLRGTGVSVHTCDGVARQLDGSGLDVHVVHDGDTFSVAGFQVSVAGSRHHYSHPDAPPIDNVGFLVDGEVFHPGDALTEVEAPTLLLPGQAPWLTVPAMVDHLRRIGPRRAYAIHDGLVNDWGLKVLDDVLAMEARRAGTDIRRLSPGESVEV</sequence>
<dbReference type="Proteomes" id="UP000675409">
    <property type="component" value="Unassembled WGS sequence"/>
</dbReference>
<keyword evidence="2" id="KW-1185">Reference proteome</keyword>
<dbReference type="PANTHER" id="PTHR43546:SF3">
    <property type="entry name" value="UPF0173 METAL-DEPENDENT HYDROLASE MJ1163"/>
    <property type="match status" value="1"/>
</dbReference>
<dbReference type="RefSeq" id="WP_201845848.1">
    <property type="nucleotide sequence ID" value="NZ_JABBYC010000007.1"/>
</dbReference>
<dbReference type="SUPFAM" id="SSF56281">
    <property type="entry name" value="Metallo-hydrolase/oxidoreductase"/>
    <property type="match status" value="1"/>
</dbReference>
<accession>A0ABS1LKB1</accession>
<dbReference type="Gene3D" id="3.60.15.10">
    <property type="entry name" value="Ribonuclease Z/Hydroxyacylglutathione hydrolase-like"/>
    <property type="match status" value="1"/>
</dbReference>
<name>A0ABS1LKB1_9MICO</name>
<reference evidence="1 2" key="1">
    <citation type="journal article" date="2021" name="Arch. Microbiol.">
        <title>Myceligenerans indicum sp. nov., an actinobacterium isolated from mangrove sediment of Sundarbans, India.</title>
        <authorList>
            <person name="Asha K."/>
            <person name="Bhadury P."/>
        </authorList>
    </citation>
    <scope>NUCLEOTIDE SEQUENCE [LARGE SCALE GENOMIC DNA]</scope>
    <source>
        <strain evidence="1 2">I2</strain>
    </source>
</reference>
<dbReference type="PANTHER" id="PTHR43546">
    <property type="entry name" value="UPF0173 METAL-DEPENDENT HYDROLASE MJ1163-RELATED"/>
    <property type="match status" value="1"/>
</dbReference>
<protein>
    <submittedName>
        <fullName evidence="1">MBL fold metallo-hydrolase</fullName>
    </submittedName>
</protein>
<organism evidence="1 2">
    <name type="scientific">Myceligenerans indicum</name>
    <dbReference type="NCBI Taxonomy" id="2593663"/>
    <lineage>
        <taxon>Bacteria</taxon>
        <taxon>Bacillati</taxon>
        <taxon>Actinomycetota</taxon>
        <taxon>Actinomycetes</taxon>
        <taxon>Micrococcales</taxon>
        <taxon>Promicromonosporaceae</taxon>
        <taxon>Myceligenerans</taxon>
    </lineage>
</organism>
<dbReference type="Pfam" id="PF13483">
    <property type="entry name" value="Lactamase_B_3"/>
    <property type="match status" value="1"/>
</dbReference>
<dbReference type="InterPro" id="IPR050114">
    <property type="entry name" value="UPF0173_UPF0282_UlaG_hydrolase"/>
</dbReference>
<dbReference type="InterPro" id="IPR036866">
    <property type="entry name" value="RibonucZ/Hydroxyglut_hydro"/>
</dbReference>
<gene>
    <name evidence="1" type="ORF">HGK34_06905</name>
</gene>
<dbReference type="EMBL" id="JABBYC010000007">
    <property type="protein sequence ID" value="MBL0886007.1"/>
    <property type="molecule type" value="Genomic_DNA"/>
</dbReference>
<proteinExistence type="predicted"/>
<evidence type="ECO:0000313" key="2">
    <source>
        <dbReference type="Proteomes" id="UP000675409"/>
    </source>
</evidence>
<comment type="caution">
    <text evidence="1">The sequence shown here is derived from an EMBL/GenBank/DDBJ whole genome shotgun (WGS) entry which is preliminary data.</text>
</comment>